<dbReference type="PANTHER" id="PTHR47510:SF3">
    <property type="entry name" value="ENDO_EXONUCLEASE_PHOSPHATASE DOMAIN-CONTAINING PROTEIN"/>
    <property type="match status" value="1"/>
</dbReference>
<dbReference type="Proteomes" id="UP001174136">
    <property type="component" value="Unassembled WGS sequence"/>
</dbReference>
<proteinExistence type="predicted"/>
<organism evidence="2 3">
    <name type="scientific">Merluccius polli</name>
    <name type="common">Benguela hake</name>
    <name type="synonym">Merluccius cadenati</name>
    <dbReference type="NCBI Taxonomy" id="89951"/>
    <lineage>
        <taxon>Eukaryota</taxon>
        <taxon>Metazoa</taxon>
        <taxon>Chordata</taxon>
        <taxon>Craniata</taxon>
        <taxon>Vertebrata</taxon>
        <taxon>Euteleostomi</taxon>
        <taxon>Actinopterygii</taxon>
        <taxon>Neopterygii</taxon>
        <taxon>Teleostei</taxon>
        <taxon>Neoteleostei</taxon>
        <taxon>Acanthomorphata</taxon>
        <taxon>Zeiogadaria</taxon>
        <taxon>Gadariae</taxon>
        <taxon>Gadiformes</taxon>
        <taxon>Gadoidei</taxon>
        <taxon>Merlucciidae</taxon>
        <taxon>Merluccius</taxon>
    </lineage>
</organism>
<evidence type="ECO:0008006" key="4">
    <source>
        <dbReference type="Google" id="ProtNLM"/>
    </source>
</evidence>
<evidence type="ECO:0000313" key="2">
    <source>
        <dbReference type="EMBL" id="KAK0132915.1"/>
    </source>
</evidence>
<gene>
    <name evidence="2" type="ORF">N1851_031723</name>
</gene>
<dbReference type="AlphaFoldDB" id="A0AA47M3F0"/>
<feature type="region of interest" description="Disordered" evidence="1">
    <location>
        <begin position="1"/>
        <end position="27"/>
    </location>
</feature>
<dbReference type="EMBL" id="JAOPHQ010006057">
    <property type="protein sequence ID" value="KAK0132915.1"/>
    <property type="molecule type" value="Genomic_DNA"/>
</dbReference>
<keyword evidence="3" id="KW-1185">Reference proteome</keyword>
<protein>
    <recommendedName>
        <fullName evidence="4">Reverse transcriptase</fullName>
    </recommendedName>
</protein>
<accession>A0AA47M3F0</accession>
<dbReference type="PANTHER" id="PTHR47510">
    <property type="entry name" value="REVERSE TRANSCRIPTASE DOMAIN-CONTAINING PROTEIN"/>
    <property type="match status" value="1"/>
</dbReference>
<evidence type="ECO:0000256" key="1">
    <source>
        <dbReference type="SAM" id="MobiDB-lite"/>
    </source>
</evidence>
<evidence type="ECO:0000313" key="3">
    <source>
        <dbReference type="Proteomes" id="UP001174136"/>
    </source>
</evidence>
<comment type="caution">
    <text evidence="2">The sequence shown here is derived from an EMBL/GenBank/DDBJ whole genome shotgun (WGS) entry which is preliminary data.</text>
</comment>
<feature type="compositionally biased region" description="Polar residues" evidence="1">
    <location>
        <begin position="1"/>
        <end position="15"/>
    </location>
</feature>
<reference evidence="2" key="1">
    <citation type="journal article" date="2023" name="Front. Mar. Sci.">
        <title>A new Merluccius polli reference genome to investigate the effects of global change in West African waters.</title>
        <authorList>
            <person name="Mateo J.L."/>
            <person name="Blanco-Fernandez C."/>
            <person name="Garcia-Vazquez E."/>
            <person name="Machado-Schiaffino G."/>
        </authorList>
    </citation>
    <scope>NUCLEOTIDE SEQUENCE</scope>
    <source>
        <strain evidence="2">C29</strain>
        <tissue evidence="2">Fin</tissue>
    </source>
</reference>
<name>A0AA47M3F0_MERPO</name>
<sequence>MNTRQAFQMAKTLTGNAPRPSTPISPEQGHQLNIFCNRFDADDYTEECRRQLDALPLLDPNDPAPFSEEDVRRQLRRCKPGKAPGSDGILARVLKTCATELSAIIHSLFCEVYYQCKIPIPWKTAIIIPVPKKP</sequence>